<sequence>MDEMKTEIFNYLQNICDKERLTGNLIFAGIFIAYFERIQHSAYKRLVGWYSDTSERALGEPAKESRLFKEEVLNNDKNFKNKFNHVFDWFVSCNAITALDFDLFRRARKRRNELAHNLDGFLIVGPSKEDSDLFANLIRIYTTLDQWWINEMEMSFYYDHFPQDYVREDVSSVESIVLQIIREVATNQESFDYQESLNTIKNNISDKKIRTP</sequence>
<proteinExistence type="predicted"/>
<evidence type="ECO:0000313" key="1">
    <source>
        <dbReference type="EMBL" id="MPM32297.1"/>
    </source>
</evidence>
<name>A0A644YVC5_9ZZZZ</name>
<reference evidence="1" key="1">
    <citation type="submission" date="2019-08" db="EMBL/GenBank/DDBJ databases">
        <authorList>
            <person name="Kucharzyk K."/>
            <person name="Murdoch R.W."/>
            <person name="Higgins S."/>
            <person name="Loffler F."/>
        </authorList>
    </citation>
    <scope>NUCLEOTIDE SEQUENCE</scope>
</reference>
<dbReference type="EMBL" id="VSSQ01006321">
    <property type="protein sequence ID" value="MPM32297.1"/>
    <property type="molecule type" value="Genomic_DNA"/>
</dbReference>
<gene>
    <name evidence="1" type="ORF">SDC9_78859</name>
</gene>
<protein>
    <submittedName>
        <fullName evidence="1">Uncharacterized protein</fullName>
    </submittedName>
</protein>
<accession>A0A644YVC5</accession>
<dbReference type="AlphaFoldDB" id="A0A644YVC5"/>
<organism evidence="1">
    <name type="scientific">bioreactor metagenome</name>
    <dbReference type="NCBI Taxonomy" id="1076179"/>
    <lineage>
        <taxon>unclassified sequences</taxon>
        <taxon>metagenomes</taxon>
        <taxon>ecological metagenomes</taxon>
    </lineage>
</organism>
<comment type="caution">
    <text evidence="1">The sequence shown here is derived from an EMBL/GenBank/DDBJ whole genome shotgun (WGS) entry which is preliminary data.</text>
</comment>